<evidence type="ECO:0000313" key="9">
    <source>
        <dbReference type="EMBL" id="CAD9333504.1"/>
    </source>
</evidence>
<dbReference type="PANTHER" id="PTHR12596">
    <property type="entry name" value="EXPORTIN 4,7-RELATED"/>
    <property type="match status" value="1"/>
</dbReference>
<evidence type="ECO:0000256" key="3">
    <source>
        <dbReference type="ARBA" id="ARBA00009466"/>
    </source>
</evidence>
<organism evidence="9">
    <name type="scientific">Ditylum brightwellii</name>
    <dbReference type="NCBI Taxonomy" id="49249"/>
    <lineage>
        <taxon>Eukaryota</taxon>
        <taxon>Sar</taxon>
        <taxon>Stramenopiles</taxon>
        <taxon>Ochrophyta</taxon>
        <taxon>Bacillariophyta</taxon>
        <taxon>Mediophyceae</taxon>
        <taxon>Lithodesmiophycidae</taxon>
        <taxon>Lithodesmiales</taxon>
        <taxon>Lithodesmiaceae</taxon>
        <taxon>Ditylum</taxon>
    </lineage>
</organism>
<dbReference type="SUPFAM" id="SSF48371">
    <property type="entry name" value="ARM repeat"/>
    <property type="match status" value="1"/>
</dbReference>
<evidence type="ECO:0000256" key="4">
    <source>
        <dbReference type="ARBA" id="ARBA00022448"/>
    </source>
</evidence>
<proteinExistence type="inferred from homology"/>
<dbReference type="GO" id="GO:0005737">
    <property type="term" value="C:cytoplasm"/>
    <property type="evidence" value="ECO:0007669"/>
    <property type="project" value="UniProtKB-SubCell"/>
</dbReference>
<keyword evidence="7" id="KW-0539">Nucleus</keyword>
<evidence type="ECO:0000256" key="6">
    <source>
        <dbReference type="ARBA" id="ARBA00022927"/>
    </source>
</evidence>
<accession>A0A6U3RHZ0</accession>
<dbReference type="InterPro" id="IPR016024">
    <property type="entry name" value="ARM-type_fold"/>
</dbReference>
<comment type="subcellular location">
    <subcellularLocation>
        <location evidence="2">Cytoplasm</location>
    </subcellularLocation>
    <subcellularLocation>
        <location evidence="1">Nucleus</location>
    </subcellularLocation>
</comment>
<reference evidence="9" key="1">
    <citation type="submission" date="2021-01" db="EMBL/GenBank/DDBJ databases">
        <authorList>
            <person name="Corre E."/>
            <person name="Pelletier E."/>
            <person name="Niang G."/>
            <person name="Scheremetjew M."/>
            <person name="Finn R."/>
            <person name="Kale V."/>
            <person name="Holt S."/>
            <person name="Cochrane G."/>
            <person name="Meng A."/>
            <person name="Brown T."/>
            <person name="Cohen L."/>
        </authorList>
    </citation>
    <scope>NUCLEOTIDE SEQUENCE</scope>
    <source>
        <strain evidence="9">Pop2</strain>
    </source>
</reference>
<dbReference type="PANTHER" id="PTHR12596:SF1">
    <property type="entry name" value="EXPORTIN-4"/>
    <property type="match status" value="1"/>
</dbReference>
<evidence type="ECO:0000256" key="7">
    <source>
        <dbReference type="ARBA" id="ARBA00023242"/>
    </source>
</evidence>
<dbReference type="GO" id="GO:0005643">
    <property type="term" value="C:nuclear pore"/>
    <property type="evidence" value="ECO:0007669"/>
    <property type="project" value="TreeGrafter"/>
</dbReference>
<evidence type="ECO:0000256" key="5">
    <source>
        <dbReference type="ARBA" id="ARBA00022490"/>
    </source>
</evidence>
<protein>
    <recommendedName>
        <fullName evidence="8">Exportin-4</fullName>
    </recommendedName>
</protein>
<dbReference type="GO" id="GO:0006611">
    <property type="term" value="P:protein export from nucleus"/>
    <property type="evidence" value="ECO:0007669"/>
    <property type="project" value="TreeGrafter"/>
</dbReference>
<keyword evidence="5" id="KW-0963">Cytoplasm</keyword>
<dbReference type="InterPro" id="IPR011989">
    <property type="entry name" value="ARM-like"/>
</dbReference>
<gene>
    <name evidence="9" type="ORF">DBRI1063_LOCUS12847</name>
</gene>
<comment type="similarity">
    <text evidence="3">Belongs to the exportin family.</text>
</comment>
<dbReference type="Gene3D" id="1.25.10.10">
    <property type="entry name" value="Leucine-rich Repeat Variant"/>
    <property type="match status" value="1"/>
</dbReference>
<keyword evidence="6" id="KW-0653">Protein transport</keyword>
<evidence type="ECO:0000256" key="8">
    <source>
        <dbReference type="ARBA" id="ARBA00040444"/>
    </source>
</evidence>
<keyword evidence="4" id="KW-0813">Transport</keyword>
<sequence length="1314" mass="145288">MSISHPLLQNATHELQSYLQTPPSSTSSPVNLNPTTLLYQNLQKLRDTLDPHHLFLRSLLQIISNFAQKGTVPLTPQEEEITFHCITGLRHVTLYNWRSLSTSFKDSVRLYMLYLSFFPHTQGGVLSPTLRNATLATLASFYKRDWIVSSRRDGRNVVEEQDEMCGTLTQLIASHTQTLFSSYYNTTNMYNTPWELYTFLSSHLQAPFAVSSSIPDQRIVDTATQTSKFLSILLGEFTGGSTSASYNESLEFHRNSYMAFEGGILEEAGEFVGLHESMKITMSALGLFCSTYNSLPTEKERGKYVELGTNIVTTMTDVLSWDFGSQGLHHWDSSSSSVDNNKQSKYTILVRPPTSWSTMVLQPEFLSAMFHLYSTNPKDSMAHAIRQVLLQLSSITGDIYTSMELKVGYATYFLEGVLSILSTLLTSPKEELWSSRECMDVCTILCRLVANYRVKFLSTLSSNILERFCQALQTIGTSILNQSLIELQKVQGDVEMVDDADVREDALGQIMECVVLMVEDPWLIVLHKTQFSFGLEKSLEQQEEEMEEERRRTWVATTMATTLAPLYSTYVTCRVQSAKLEEHYITSNADADLDELREEISATHLEEEMTSASSLGRVHVSSAMNCLSSLFGQCLPQLRELFEASADRTTLTSAIGGGGSVEVEITPDAAALLEEARLLVVCACHLLTDDNAGETPLVPDAIVKSTMAGGSGSAEQEATTAAVVGLVNSLVSLAEFQASRIAVSPADPRLSPLLAKTLLWFFHRWAPAYILPNLSEYDVNSSGGGGSGRILTSWGTDESSQQAISFCVTLCLHYHCYWPQEKQVQEGAASLLLALSKRGKDVRTLLSQCPSFEQLATLHVATAGLRHNASESEIASAASGSSSSLPVDMVRGYQRMPYVDRARVLTALLVGTSQTEDVKGAAILGGCLSAIDASFSGFVQALSNKQVRPDDINAQEMACLCVEMYGGIARASEMCQPERIPQFLTPSLNPLSGLMTFYSQDLVICESLLRFFRDYAELFVPMLTREQCLALFSASAELLKGYSAHHCSSRVIKHCVKSSAQADLEEEQSYNDVLCALQLLIHLGTKDFIDVCTIEGAGQVESSQVTDVIFFGLQQILPLMTSGLLQFPTLCTQYFSLVGFMMDTYPEKVCTLPFDLFNALLESLLFGMSHADVFVSKSSLFGIGGLAREHLKTQVLAGHLSVHNGIFDNCARRLLQEVVFQGIIWDRLEPAGFALLPLAAVDVNKFASSVNEMSHQLGSVEKQERLKVAFQRLIQPDVIAKVASGGYEGRINRLKFKKAFEEFVREVHSFLVTK</sequence>
<dbReference type="InterPro" id="IPR044189">
    <property type="entry name" value="XPO4/7-like"/>
</dbReference>
<dbReference type="GO" id="GO:0005049">
    <property type="term" value="F:nuclear export signal receptor activity"/>
    <property type="evidence" value="ECO:0007669"/>
    <property type="project" value="InterPro"/>
</dbReference>
<evidence type="ECO:0000256" key="2">
    <source>
        <dbReference type="ARBA" id="ARBA00004496"/>
    </source>
</evidence>
<dbReference type="EMBL" id="HBGN01020162">
    <property type="protein sequence ID" value="CAD9333504.1"/>
    <property type="molecule type" value="Transcribed_RNA"/>
</dbReference>
<evidence type="ECO:0000256" key="1">
    <source>
        <dbReference type="ARBA" id="ARBA00004123"/>
    </source>
</evidence>
<name>A0A6U3RHZ0_9STRA</name>